<dbReference type="Pfam" id="PF22917">
    <property type="entry name" value="PRISE"/>
    <property type="match status" value="1"/>
</dbReference>
<dbReference type="SUPFAM" id="SSF51735">
    <property type="entry name" value="NAD(P)-binding Rossmann-fold domains"/>
    <property type="match status" value="1"/>
</dbReference>
<dbReference type="PANTHER" id="PTHR32487">
    <property type="entry name" value="3-OXO-DELTA(4,5)-STEROID 5-BETA-REDUCTASE"/>
    <property type="match status" value="1"/>
</dbReference>
<sequence length="352" mass="39530">MSTTKRTALVTGASGLAGGYMLAHLLEQGDWDIVAVSRRKPLITGNYRHIAVDLLDPADCRAKLGPLTTISHLFYLAITERSDPGETVSANANMFFNLVKTVEAASPVLEHVHLSQGTRWYGNHLGPYKTPTKEDDPRHMPPNFYYDQQDFLEEFQKGKRWTWSVGRPHAVCGFSTGGPMNLTLAIAVYANVCKALGLPLSFPGKPGAYTALYQCTDAALLAKAVEWMATDPKCANQAFNITNSDLIRWQNLWPRFANFFGMELAPPRHINLARSMADKGPIWAKIVEQNGLQKFRFEEIAAWGYPDGVFASDYDIVSDTSKARRFGFHDLVDTEEMFLRMFSDFRRERIIP</sequence>
<dbReference type="RefSeq" id="WP_092124770.1">
    <property type="nucleotide sequence ID" value="NZ_FNTH01000001.1"/>
</dbReference>
<dbReference type="OrthoDB" id="4392084at2"/>
<evidence type="ECO:0000313" key="3">
    <source>
        <dbReference type="Proteomes" id="UP000198992"/>
    </source>
</evidence>
<dbReference type="EMBL" id="FNTH01000001">
    <property type="protein sequence ID" value="SEE30455.1"/>
    <property type="molecule type" value="Genomic_DNA"/>
</dbReference>
<proteinExistence type="predicted"/>
<feature type="domain" description="PRISE-like Rossmann-fold" evidence="1">
    <location>
        <begin position="58"/>
        <end position="352"/>
    </location>
</feature>
<accession>A0A1H5HRC0</accession>
<dbReference type="CDD" id="cd08948">
    <property type="entry name" value="5beta-POR_like_SDR_a"/>
    <property type="match status" value="1"/>
</dbReference>
<dbReference type="InterPro" id="IPR055222">
    <property type="entry name" value="PRISE-like_Rossmann-fold"/>
</dbReference>
<gene>
    <name evidence="2" type="ORF">SAMN05444164_7601</name>
</gene>
<name>A0A1H5HRC0_9BRAD</name>
<evidence type="ECO:0000259" key="1">
    <source>
        <dbReference type="Pfam" id="PF22917"/>
    </source>
</evidence>
<protein>
    <submittedName>
        <fullName evidence="2">Nucleoside-diphosphate-sugar epimerase</fullName>
    </submittedName>
</protein>
<dbReference type="Gene3D" id="3.40.50.720">
    <property type="entry name" value="NAD(P)-binding Rossmann-like Domain"/>
    <property type="match status" value="1"/>
</dbReference>
<dbReference type="PANTHER" id="PTHR32487:SF0">
    <property type="entry name" value="3-OXO-DELTA(4,5)-STEROID 5-BETA-REDUCTASE"/>
    <property type="match status" value="1"/>
</dbReference>
<dbReference type="AlphaFoldDB" id="A0A1H5HRC0"/>
<organism evidence="2 3">
    <name type="scientific">Bradyrhizobium erythrophlei</name>
    <dbReference type="NCBI Taxonomy" id="1437360"/>
    <lineage>
        <taxon>Bacteria</taxon>
        <taxon>Pseudomonadati</taxon>
        <taxon>Pseudomonadota</taxon>
        <taxon>Alphaproteobacteria</taxon>
        <taxon>Hyphomicrobiales</taxon>
        <taxon>Nitrobacteraceae</taxon>
        <taxon>Bradyrhizobium</taxon>
    </lineage>
</organism>
<dbReference type="Proteomes" id="UP000198992">
    <property type="component" value="Unassembled WGS sequence"/>
</dbReference>
<reference evidence="2 3" key="1">
    <citation type="submission" date="2016-10" db="EMBL/GenBank/DDBJ databases">
        <authorList>
            <person name="de Groot N.N."/>
        </authorList>
    </citation>
    <scope>NUCLEOTIDE SEQUENCE [LARGE SCALE GENOMIC DNA]</scope>
    <source>
        <strain evidence="2 3">MT12</strain>
    </source>
</reference>
<dbReference type="InterPro" id="IPR036291">
    <property type="entry name" value="NAD(P)-bd_dom_sf"/>
</dbReference>
<evidence type="ECO:0000313" key="2">
    <source>
        <dbReference type="EMBL" id="SEE30455.1"/>
    </source>
</evidence>